<organism evidence="1 2">
    <name type="scientific">Acaryochloris marina (strain MBIC 11017)</name>
    <dbReference type="NCBI Taxonomy" id="329726"/>
    <lineage>
        <taxon>Bacteria</taxon>
        <taxon>Bacillati</taxon>
        <taxon>Cyanobacteriota</taxon>
        <taxon>Cyanophyceae</taxon>
        <taxon>Acaryochloridales</taxon>
        <taxon>Acaryochloridaceae</taxon>
        <taxon>Acaryochloris</taxon>
    </lineage>
</organism>
<dbReference type="STRING" id="329726.AM1_6293"/>
<protein>
    <submittedName>
        <fullName evidence="1">Uncharacterized protein</fullName>
    </submittedName>
</protein>
<evidence type="ECO:0000313" key="1">
    <source>
        <dbReference type="EMBL" id="ABW31223.1"/>
    </source>
</evidence>
<gene>
    <name evidence="1" type="ordered locus">AM1_6293</name>
</gene>
<accession>B0C7D9</accession>
<evidence type="ECO:0000313" key="2">
    <source>
        <dbReference type="Proteomes" id="UP000000268"/>
    </source>
</evidence>
<name>B0C7D9_ACAM1</name>
<dbReference type="EMBL" id="CP000828">
    <property type="protein sequence ID" value="ABW31223.1"/>
    <property type="molecule type" value="Genomic_DNA"/>
</dbReference>
<dbReference type="KEGG" id="amr:AM1_6293"/>
<dbReference type="AlphaFoldDB" id="B0C7D9"/>
<dbReference type="HOGENOM" id="CLU_3245612_0_0_3"/>
<keyword evidence="2" id="KW-1185">Reference proteome</keyword>
<dbReference type="Proteomes" id="UP000000268">
    <property type="component" value="Chromosome"/>
</dbReference>
<proteinExistence type="predicted"/>
<sequence length="42" mass="4472">MAKLEDMICGRWGEGDNGGWGCDLNSSIAIAIQLSISSTHSF</sequence>
<reference evidence="1 2" key="1">
    <citation type="journal article" date="2008" name="Proc. Natl. Acad. Sci. U.S.A.">
        <title>Niche adaptation and genome expansion in the chlorophyll d-producing cyanobacterium Acaryochloris marina.</title>
        <authorList>
            <person name="Swingley W.D."/>
            <person name="Chen M."/>
            <person name="Cheung P.C."/>
            <person name="Conrad A.L."/>
            <person name="Dejesa L.C."/>
            <person name="Hao J."/>
            <person name="Honchak B.M."/>
            <person name="Karbach L.E."/>
            <person name="Kurdoglu A."/>
            <person name="Lahiri S."/>
            <person name="Mastrian S.D."/>
            <person name="Miyashita H."/>
            <person name="Page L."/>
            <person name="Ramakrishna P."/>
            <person name="Satoh S."/>
            <person name="Sattley W.M."/>
            <person name="Shimada Y."/>
            <person name="Taylor H.L."/>
            <person name="Tomo T."/>
            <person name="Tsuchiya T."/>
            <person name="Wang Z.T."/>
            <person name="Raymond J."/>
            <person name="Mimuro M."/>
            <person name="Blankenship R.E."/>
            <person name="Touchman J.W."/>
        </authorList>
    </citation>
    <scope>NUCLEOTIDE SEQUENCE [LARGE SCALE GENOMIC DNA]</scope>
    <source>
        <strain evidence="2">MBIC 11017</strain>
    </source>
</reference>